<gene>
    <name evidence="1" type="ORF">FMM08_07530</name>
</gene>
<proteinExistence type="predicted"/>
<reference evidence="1 2" key="1">
    <citation type="submission" date="2019-07" db="EMBL/GenBank/DDBJ databases">
        <title>Quadrisphaera sp. strain DD2A genome sequencing and assembly.</title>
        <authorList>
            <person name="Kim I."/>
        </authorList>
    </citation>
    <scope>NUCLEOTIDE SEQUENCE [LARGE SCALE GENOMIC DNA]</scope>
    <source>
        <strain evidence="1 2">DD2A</strain>
    </source>
</reference>
<evidence type="ECO:0000313" key="2">
    <source>
        <dbReference type="Proteomes" id="UP000321234"/>
    </source>
</evidence>
<dbReference type="NCBIfam" id="TIGR03843">
    <property type="entry name" value="SCO1664 family protein"/>
    <property type="match status" value="1"/>
</dbReference>
<dbReference type="AlphaFoldDB" id="A0A5C8ZJ11"/>
<sequence>MSSTQHGGEGAPDLLTLLSAGDLEVTGRVLGASNTTLLARVTSGERSLACVYKPVAGEAPLWDFPDGTLAGREVAAALVSEAAGWGVVPPTVLREGEFGLGSVQAWVGPPPDDGPYVDPPGTRRRAGAGRGLGEPGAGVIDVVAPSRVPDGWLTVVQGEGYRGEAVSLVHADDPGLVRMAAFDAVANNADRKGGHVLRGLDDRIYGVDHGLTFHDDPKLRTVLWGFAGRSFDDEVVVLLERTAAALDGDLADVLSTLLTDDELLAAQLRVERLLERRRFPKPPPGGRALPWPPF</sequence>
<keyword evidence="2" id="KW-1185">Reference proteome</keyword>
<dbReference type="Proteomes" id="UP000321234">
    <property type="component" value="Unassembled WGS sequence"/>
</dbReference>
<evidence type="ECO:0000313" key="1">
    <source>
        <dbReference type="EMBL" id="TXR56860.1"/>
    </source>
</evidence>
<dbReference type="OrthoDB" id="3423180at2"/>
<dbReference type="EMBL" id="VKAC01000004">
    <property type="protein sequence ID" value="TXR56860.1"/>
    <property type="molecule type" value="Genomic_DNA"/>
</dbReference>
<accession>A0A5C8ZJ11</accession>
<name>A0A5C8ZJ11_9ACTN</name>
<dbReference type="InterPro" id="IPR022292">
    <property type="entry name" value="CHP03843"/>
</dbReference>
<protein>
    <submittedName>
        <fullName evidence="1">SCO1664 family protein</fullName>
    </submittedName>
</protein>
<comment type="caution">
    <text evidence="1">The sequence shown here is derived from an EMBL/GenBank/DDBJ whole genome shotgun (WGS) entry which is preliminary data.</text>
</comment>
<organism evidence="1 2">
    <name type="scientific">Quadrisphaera setariae</name>
    <dbReference type="NCBI Taxonomy" id="2593304"/>
    <lineage>
        <taxon>Bacteria</taxon>
        <taxon>Bacillati</taxon>
        <taxon>Actinomycetota</taxon>
        <taxon>Actinomycetes</taxon>
        <taxon>Kineosporiales</taxon>
        <taxon>Kineosporiaceae</taxon>
        <taxon>Quadrisphaera</taxon>
    </lineage>
</organism>